<dbReference type="Proteomes" id="UP000181976">
    <property type="component" value="Unassembled WGS sequence"/>
</dbReference>
<keyword evidence="3" id="KW-0326">Glycosidase</keyword>
<dbReference type="eggNOG" id="COG1523">
    <property type="taxonomic scope" value="Bacteria"/>
</dbReference>
<name>A0A1I1WZB8_9BACT</name>
<dbReference type="Pfam" id="PF02922">
    <property type="entry name" value="CBM_48"/>
    <property type="match status" value="1"/>
</dbReference>
<feature type="domain" description="Glycosyl hydrolase family 13 catalytic" evidence="5">
    <location>
        <begin position="141"/>
        <end position="574"/>
    </location>
</feature>
<evidence type="ECO:0000256" key="1">
    <source>
        <dbReference type="ARBA" id="ARBA00008061"/>
    </source>
</evidence>
<dbReference type="SUPFAM" id="SSF81296">
    <property type="entry name" value="E set domains"/>
    <property type="match status" value="1"/>
</dbReference>
<dbReference type="InParanoid" id="A0A1I1WZB8"/>
<dbReference type="STRING" id="385682.SAMN05444380_10584"/>
<dbReference type="InterPro" id="IPR044505">
    <property type="entry name" value="GlgX_Isoamylase_N_E_set"/>
</dbReference>
<dbReference type="OrthoDB" id="9761875at2"/>
<dbReference type="FunCoup" id="A0A1I1WZB8">
    <property type="interactions" value="188"/>
</dbReference>
<dbReference type="SMART" id="SM00642">
    <property type="entry name" value="Aamy"/>
    <property type="match status" value="1"/>
</dbReference>
<accession>A0A1I1WZB8</accession>
<evidence type="ECO:0000256" key="2">
    <source>
        <dbReference type="ARBA" id="ARBA00022801"/>
    </source>
</evidence>
<dbReference type="SUPFAM" id="SSF51445">
    <property type="entry name" value="(Trans)glycosidases"/>
    <property type="match status" value="1"/>
</dbReference>
<feature type="compositionally biased region" description="Basic and acidic residues" evidence="4">
    <location>
        <begin position="475"/>
        <end position="486"/>
    </location>
</feature>
<dbReference type="InterPro" id="IPR013783">
    <property type="entry name" value="Ig-like_fold"/>
</dbReference>
<evidence type="ECO:0000313" key="6">
    <source>
        <dbReference type="EMBL" id="SFE00402.1"/>
    </source>
</evidence>
<dbReference type="CDD" id="cd02856">
    <property type="entry name" value="E_set_GDE_Isoamylase_N"/>
    <property type="match status" value="1"/>
</dbReference>
<protein>
    <submittedName>
        <fullName evidence="6">Glycogen operon protein</fullName>
    </submittedName>
</protein>
<dbReference type="Gene3D" id="3.20.20.80">
    <property type="entry name" value="Glycosidases"/>
    <property type="match status" value="1"/>
</dbReference>
<dbReference type="InterPro" id="IPR014756">
    <property type="entry name" value="Ig_E-set"/>
</dbReference>
<evidence type="ECO:0000259" key="5">
    <source>
        <dbReference type="SMART" id="SM00642"/>
    </source>
</evidence>
<dbReference type="NCBIfam" id="TIGR02100">
    <property type="entry name" value="glgX_debranch"/>
    <property type="match status" value="1"/>
</dbReference>
<evidence type="ECO:0000256" key="4">
    <source>
        <dbReference type="SAM" id="MobiDB-lite"/>
    </source>
</evidence>
<feature type="region of interest" description="Disordered" evidence="4">
    <location>
        <begin position="475"/>
        <end position="501"/>
    </location>
</feature>
<dbReference type="Gene3D" id="2.60.40.1180">
    <property type="entry name" value="Golgi alpha-mannosidase II"/>
    <property type="match status" value="1"/>
</dbReference>
<dbReference type="InterPro" id="IPR013780">
    <property type="entry name" value="Glyco_hydro_b"/>
</dbReference>
<gene>
    <name evidence="6" type="ORF">SAMN05444380_10584</name>
</gene>
<comment type="similarity">
    <text evidence="1">Belongs to the glycosyl hydrolase 13 family.</text>
</comment>
<dbReference type="CDD" id="cd11326">
    <property type="entry name" value="AmyAc_Glg_debranch"/>
    <property type="match status" value="1"/>
</dbReference>
<sequence length="713" mass="81641">MLDKKQEVWPGRPYPLGAVYDGKGVNFALFSDNAYGIDLCLFDDQNKETRIKVNERTHNQWHVYLPGIKPGQKYGYRVHGPYEPQKGIRFNPNKLLIDPYAKALDGMVQWDDALFGYLPGMDDDEAAYNESNSAPFVPKCLVVDDYFDWENDQRLNIPLHETIIYETHVKGFTKLASHIPENIRGTFAGMAHSESIEYLKKIGVNAVELMPIHQSVTEYHLFKLGLTNYWGYNTIGFFAPDVRFSSSGAEGGQVNEFKQMVKDLHNAGIEVILDVVYNHTAEGNNQGPTLSFRGIDNKSYYRLSGDDPRFYVDYTGTGNTLNTVHPTVLRLIMDSLRYWVTEMHVDGFRFDLAPVLAREFNDVDKWGSFFDVLHQDPVLSQVKLIAEPWDLGENGYQVGNFPAGWMEWNAKYRDCIRRFWRGDNEVLPELANRLTGSSDLYFDNWRTPTASINFITAHDGFTLADLVAYNEKHNEKNGEENKDGESHNLSWNHGAEGPTDDPAIQKLRRQQIMNFISTLFLSQGVPMLVAGDELGKTQQGNNNAYCQDNEISWINWDNADLPLIDFTSKLIHFRKNHPVFCRRKWFKYQPIRGKDVTDIEWFTPDGIEMSEQHWNEAFAKTLGVFLSGLGVRAVSDKGVPLVDDSFFIIIHSRAEPVSFILPNEKWGKQWIKILDTSQQSFNEEGLEAPMKSGQKIEIQERSFILFREISSSI</sequence>
<dbReference type="EMBL" id="FONA01000005">
    <property type="protein sequence ID" value="SFE00402.1"/>
    <property type="molecule type" value="Genomic_DNA"/>
</dbReference>
<dbReference type="GO" id="GO:0004135">
    <property type="term" value="F:amylo-alpha-1,6-glucosidase activity"/>
    <property type="evidence" value="ECO:0007669"/>
    <property type="project" value="InterPro"/>
</dbReference>
<dbReference type="AlphaFoldDB" id="A0A1I1WZB8"/>
<dbReference type="InterPro" id="IPR004193">
    <property type="entry name" value="Glyco_hydro_13_N"/>
</dbReference>
<evidence type="ECO:0000313" key="7">
    <source>
        <dbReference type="Proteomes" id="UP000181976"/>
    </source>
</evidence>
<dbReference type="SUPFAM" id="SSF51011">
    <property type="entry name" value="Glycosyl hydrolase domain"/>
    <property type="match status" value="1"/>
</dbReference>
<organism evidence="6 7">
    <name type="scientific">Thermophagus xiamenensis</name>
    <dbReference type="NCBI Taxonomy" id="385682"/>
    <lineage>
        <taxon>Bacteria</taxon>
        <taxon>Pseudomonadati</taxon>
        <taxon>Bacteroidota</taxon>
        <taxon>Bacteroidia</taxon>
        <taxon>Marinilabiliales</taxon>
        <taxon>Marinilabiliaceae</taxon>
        <taxon>Thermophagus</taxon>
    </lineage>
</organism>
<evidence type="ECO:0000256" key="3">
    <source>
        <dbReference type="ARBA" id="ARBA00023295"/>
    </source>
</evidence>
<dbReference type="InterPro" id="IPR006047">
    <property type="entry name" value="GH13_cat_dom"/>
</dbReference>
<reference evidence="6 7" key="1">
    <citation type="submission" date="2016-10" db="EMBL/GenBank/DDBJ databases">
        <authorList>
            <person name="de Groot N.N."/>
        </authorList>
    </citation>
    <scope>NUCLEOTIDE SEQUENCE [LARGE SCALE GENOMIC DNA]</scope>
    <source>
        <strain evidence="6 7">DSM 19012</strain>
    </source>
</reference>
<keyword evidence="2" id="KW-0378">Hydrolase</keyword>
<dbReference type="Gene3D" id="2.60.40.10">
    <property type="entry name" value="Immunoglobulins"/>
    <property type="match status" value="1"/>
</dbReference>
<dbReference type="PANTHER" id="PTHR43002">
    <property type="entry name" value="GLYCOGEN DEBRANCHING ENZYME"/>
    <property type="match status" value="1"/>
</dbReference>
<dbReference type="InterPro" id="IPR017853">
    <property type="entry name" value="GH"/>
</dbReference>
<dbReference type="GO" id="GO:0005980">
    <property type="term" value="P:glycogen catabolic process"/>
    <property type="evidence" value="ECO:0007669"/>
    <property type="project" value="InterPro"/>
</dbReference>
<keyword evidence="7" id="KW-1185">Reference proteome</keyword>
<dbReference type="RefSeq" id="WP_010526686.1">
    <property type="nucleotide sequence ID" value="NZ_AFSL01000015.1"/>
</dbReference>
<proteinExistence type="inferred from homology"/>
<dbReference type="Pfam" id="PF00128">
    <property type="entry name" value="Alpha-amylase"/>
    <property type="match status" value="1"/>
</dbReference>
<dbReference type="InterPro" id="IPR011837">
    <property type="entry name" value="Glycogen_debranch_GlgX"/>
</dbReference>